<dbReference type="SUPFAM" id="SSF53300">
    <property type="entry name" value="vWA-like"/>
    <property type="match status" value="1"/>
</dbReference>
<evidence type="ECO:0000256" key="1">
    <source>
        <dbReference type="SAM" id="Phobius"/>
    </source>
</evidence>
<dbReference type="InterPro" id="IPR036465">
    <property type="entry name" value="vWFA_dom_sf"/>
</dbReference>
<sequence>MNGFTFSPALGWIAGSILAGVLALMAVGEIAQFMRRRKANATDETAWACARRTLLLIVAAFMVLTPSVVAPTTSRAINATDVIVAVDTTGSMAVADAHYGSDETITRIEAARKAVHDVTAAYADASFAALRFGASGTLDVPLTPDAPAIDNWADTLAVESTSVSSGSSLDAPIDQLLVTAKSIRDAHPDDAIVLYIITDGEQTSNVTRRSFSSLRQYVDDGFTVGVGSAEGGKIPVVADGVSAGDSNTTDQWITDPDTGQPGISKMDEKNLKDIADEISGTYVAVNATTTLASQTSSKASKQWRVTTTTKERTRTTPVVWPLAIAAALLLAWELGAWIATSRRLI</sequence>
<dbReference type="InterPro" id="IPR002035">
    <property type="entry name" value="VWF_A"/>
</dbReference>
<dbReference type="OrthoDB" id="9814325at2"/>
<dbReference type="EMBL" id="PEBJ01000001">
    <property type="protein sequence ID" value="PJM78046.1"/>
    <property type="molecule type" value="Genomic_DNA"/>
</dbReference>
<dbReference type="Gene3D" id="3.40.50.410">
    <property type="entry name" value="von Willebrand factor, type A domain"/>
    <property type="match status" value="1"/>
</dbReference>
<feature type="transmembrane region" description="Helical" evidence="1">
    <location>
        <begin position="52"/>
        <end position="70"/>
    </location>
</feature>
<evidence type="ECO:0000313" key="3">
    <source>
        <dbReference type="EMBL" id="PJM78046.1"/>
    </source>
</evidence>
<keyword evidence="1" id="KW-0812">Transmembrane</keyword>
<accession>A0A2M9HML0</accession>
<keyword evidence="4" id="KW-1185">Reference proteome</keyword>
<dbReference type="AlphaFoldDB" id="A0A2M9HML0"/>
<keyword evidence="1" id="KW-0472">Membrane</keyword>
<feature type="transmembrane region" description="Helical" evidence="1">
    <location>
        <begin position="12"/>
        <end position="31"/>
    </location>
</feature>
<feature type="domain" description="VWFA" evidence="2">
    <location>
        <begin position="81"/>
        <end position="278"/>
    </location>
</feature>
<dbReference type="Proteomes" id="UP000229239">
    <property type="component" value="Unassembled WGS sequence"/>
</dbReference>
<protein>
    <recommendedName>
        <fullName evidence="2">VWFA domain-containing protein</fullName>
    </recommendedName>
</protein>
<evidence type="ECO:0000259" key="2">
    <source>
        <dbReference type="PROSITE" id="PS50234"/>
    </source>
</evidence>
<dbReference type="RefSeq" id="WP_100493621.1">
    <property type="nucleotide sequence ID" value="NZ_PEBJ01000001.1"/>
</dbReference>
<proteinExistence type="predicted"/>
<reference evidence="4" key="1">
    <citation type="submission" date="2017-10" db="EMBL/GenBank/DDBJ databases">
        <title>Draft genome sequences of strains TRE 1, TRE 9, TRE H and TRI 7, isolated from tamarins, belonging to four potential novel Bifidobacterium species.</title>
        <authorList>
            <person name="Mattarelli P."/>
            <person name="Modesto M."/>
            <person name="Puglisi E."/>
            <person name="Morelli L."/>
            <person name="Bonetti A."/>
            <person name="Spezio C."/>
            <person name="Sandri C."/>
        </authorList>
    </citation>
    <scope>NUCLEOTIDE SEQUENCE [LARGE SCALE GENOMIC DNA]</scope>
    <source>
        <strain evidence="4">TREH</strain>
    </source>
</reference>
<gene>
    <name evidence="3" type="ORF">CSQ86_03200</name>
</gene>
<keyword evidence="1" id="KW-1133">Transmembrane helix</keyword>
<organism evidence="3 4">
    <name type="scientific">Bifidobacterium felsineum</name>
    <dbReference type="NCBI Taxonomy" id="2045440"/>
    <lineage>
        <taxon>Bacteria</taxon>
        <taxon>Bacillati</taxon>
        <taxon>Actinomycetota</taxon>
        <taxon>Actinomycetes</taxon>
        <taxon>Bifidobacteriales</taxon>
        <taxon>Bifidobacteriaceae</taxon>
        <taxon>Bifidobacterium</taxon>
    </lineage>
</organism>
<evidence type="ECO:0000313" key="4">
    <source>
        <dbReference type="Proteomes" id="UP000229239"/>
    </source>
</evidence>
<name>A0A2M9HML0_9BIFI</name>
<feature type="transmembrane region" description="Helical" evidence="1">
    <location>
        <begin position="318"/>
        <end position="339"/>
    </location>
</feature>
<comment type="caution">
    <text evidence="3">The sequence shown here is derived from an EMBL/GenBank/DDBJ whole genome shotgun (WGS) entry which is preliminary data.</text>
</comment>
<dbReference type="PROSITE" id="PS50234">
    <property type="entry name" value="VWFA"/>
    <property type="match status" value="1"/>
</dbReference>